<dbReference type="RefSeq" id="WP_377526249.1">
    <property type="nucleotide sequence ID" value="NZ_JBHSMJ010000037.1"/>
</dbReference>
<comment type="caution">
    <text evidence="8">Lacks conserved residue(s) required for the propagation of feature annotation.</text>
</comment>
<dbReference type="HAMAP" id="MF_00316">
    <property type="entry name" value="MobA"/>
    <property type="match status" value="1"/>
</dbReference>
<keyword evidence="3 8" id="KW-0479">Metal-binding</keyword>
<evidence type="ECO:0000313" key="11">
    <source>
        <dbReference type="Proteomes" id="UP001596044"/>
    </source>
</evidence>
<accession>A0ABW0KDL3</accession>
<dbReference type="Pfam" id="PF12804">
    <property type="entry name" value="NTP_transf_3"/>
    <property type="match status" value="1"/>
</dbReference>
<feature type="binding site" evidence="8">
    <location>
        <position position="100"/>
    </location>
    <ligand>
        <name>GTP</name>
        <dbReference type="ChEBI" id="CHEBI:37565"/>
    </ligand>
</feature>
<keyword evidence="2 8" id="KW-0808">Transferase</keyword>
<comment type="catalytic activity">
    <reaction evidence="8">
        <text>Mo-molybdopterin + GTP + H(+) = Mo-molybdopterin guanine dinucleotide + diphosphate</text>
        <dbReference type="Rhea" id="RHEA:34243"/>
        <dbReference type="ChEBI" id="CHEBI:15378"/>
        <dbReference type="ChEBI" id="CHEBI:33019"/>
        <dbReference type="ChEBI" id="CHEBI:37565"/>
        <dbReference type="ChEBI" id="CHEBI:71302"/>
        <dbReference type="ChEBI" id="CHEBI:71310"/>
        <dbReference type="EC" id="2.7.7.77"/>
    </reaction>
</comment>
<comment type="function">
    <text evidence="8">Transfers a GMP moiety from GTP to Mo-molybdopterin (Mo-MPT) cofactor (Moco or molybdenum cofactor) to form Mo-molybdopterin guanine dinucleotide (Mo-MGD) cofactor.</text>
</comment>
<evidence type="ECO:0000313" key="10">
    <source>
        <dbReference type="EMBL" id="MFC5451500.1"/>
    </source>
</evidence>
<feature type="binding site" evidence="8">
    <location>
        <begin position="6"/>
        <end position="8"/>
    </location>
    <ligand>
        <name>GTP</name>
        <dbReference type="ChEBI" id="CHEBI:37565"/>
    </ligand>
</feature>
<evidence type="ECO:0000256" key="7">
    <source>
        <dbReference type="ARBA" id="ARBA00023150"/>
    </source>
</evidence>
<evidence type="ECO:0000259" key="9">
    <source>
        <dbReference type="Pfam" id="PF12804"/>
    </source>
</evidence>
<dbReference type="Proteomes" id="UP001596044">
    <property type="component" value="Unassembled WGS sequence"/>
</dbReference>
<evidence type="ECO:0000256" key="4">
    <source>
        <dbReference type="ARBA" id="ARBA00022741"/>
    </source>
</evidence>
<dbReference type="EC" id="2.7.7.77" evidence="8"/>
<comment type="domain">
    <text evidence="8">The N-terminal domain determines nucleotide recognition and specific binding, while the C-terminal domain determines the specific binding to the target protein.</text>
</comment>
<organism evidence="10 11">
    <name type="scientific">Paenibacillus aestuarii</name>
    <dbReference type="NCBI Taxonomy" id="516965"/>
    <lineage>
        <taxon>Bacteria</taxon>
        <taxon>Bacillati</taxon>
        <taxon>Bacillota</taxon>
        <taxon>Bacilli</taxon>
        <taxon>Bacillales</taxon>
        <taxon>Paenibacillaceae</taxon>
        <taxon>Paenibacillus</taxon>
    </lineage>
</organism>
<keyword evidence="6 8" id="KW-0342">GTP-binding</keyword>
<dbReference type="GO" id="GO:0016779">
    <property type="term" value="F:nucleotidyltransferase activity"/>
    <property type="evidence" value="ECO:0007669"/>
    <property type="project" value="UniProtKB-KW"/>
</dbReference>
<dbReference type="CDD" id="cd02503">
    <property type="entry name" value="MobA"/>
    <property type="match status" value="1"/>
</dbReference>
<dbReference type="SUPFAM" id="SSF53448">
    <property type="entry name" value="Nucleotide-diphospho-sugar transferases"/>
    <property type="match status" value="1"/>
</dbReference>
<comment type="similarity">
    <text evidence="8">Belongs to the MobA family.</text>
</comment>
<feature type="binding site" evidence="8">
    <location>
        <position position="71"/>
    </location>
    <ligand>
        <name>GTP</name>
        <dbReference type="ChEBI" id="CHEBI:37565"/>
    </ligand>
</feature>
<evidence type="ECO:0000256" key="3">
    <source>
        <dbReference type="ARBA" id="ARBA00022723"/>
    </source>
</evidence>
<protein>
    <recommendedName>
        <fullName evidence="8">Probable molybdenum cofactor guanylyltransferase</fullName>
        <shortName evidence="8">MoCo guanylyltransferase</shortName>
        <ecNumber evidence="8">2.7.7.77</ecNumber>
    </recommendedName>
    <alternativeName>
        <fullName evidence="8">GTP:molybdopterin guanylyltransferase</fullName>
    </alternativeName>
    <alternativeName>
        <fullName evidence="8">Mo-MPT guanylyltransferase</fullName>
    </alternativeName>
    <alternativeName>
        <fullName evidence="8">Molybdopterin guanylyltransferase</fullName>
    </alternativeName>
    <alternativeName>
        <fullName evidence="8">Molybdopterin-guanine dinucleotide synthase</fullName>
        <shortName evidence="8">MGD synthase</shortName>
    </alternativeName>
</protein>
<name>A0ABW0KDL3_9BACL</name>
<dbReference type="InterPro" id="IPR013482">
    <property type="entry name" value="Molybde_CF_guanTrfase"/>
</dbReference>
<keyword evidence="1 8" id="KW-0963">Cytoplasm</keyword>
<feature type="binding site" evidence="8">
    <location>
        <position position="100"/>
    </location>
    <ligand>
        <name>Mg(2+)</name>
        <dbReference type="ChEBI" id="CHEBI:18420"/>
    </ligand>
</feature>
<keyword evidence="4 8" id="KW-0547">Nucleotide-binding</keyword>
<sequence length="204" mass="21892">MTGVILAGGMNRRMGGRLKALLPVQGKPLIVRQLEEMAICCPEILVVTNAQDALQPYLDSVKAANVRCIGDQFTGTGPLGGIHAAAQAAGEALMWVVGCDMPYISSAAAVAMERIVKARNCEAAIPALEGRLHPLHGLYTRVIGAKAETLLASGQYRLMGLLEQLDWSELDAPFFAQYGIGTNFAANMNTPEQYKELLGFCQEI</sequence>
<dbReference type="PANTHER" id="PTHR19136">
    <property type="entry name" value="MOLYBDENUM COFACTOR GUANYLYLTRANSFERASE"/>
    <property type="match status" value="1"/>
</dbReference>
<evidence type="ECO:0000256" key="6">
    <source>
        <dbReference type="ARBA" id="ARBA00023134"/>
    </source>
</evidence>
<gene>
    <name evidence="8" type="primary">mobA</name>
    <name evidence="10" type="ORF">ACFPOG_25180</name>
</gene>
<dbReference type="Gene3D" id="3.90.550.10">
    <property type="entry name" value="Spore Coat Polysaccharide Biosynthesis Protein SpsA, Chain A"/>
    <property type="match status" value="1"/>
</dbReference>
<dbReference type="InterPro" id="IPR029044">
    <property type="entry name" value="Nucleotide-diphossugar_trans"/>
</dbReference>
<reference evidence="11" key="1">
    <citation type="journal article" date="2019" name="Int. J. Syst. Evol. Microbiol.">
        <title>The Global Catalogue of Microorganisms (GCM) 10K type strain sequencing project: providing services to taxonomists for standard genome sequencing and annotation.</title>
        <authorList>
            <consortium name="The Broad Institute Genomics Platform"/>
            <consortium name="The Broad Institute Genome Sequencing Center for Infectious Disease"/>
            <person name="Wu L."/>
            <person name="Ma J."/>
        </authorList>
    </citation>
    <scope>NUCLEOTIDE SEQUENCE [LARGE SCALE GENOMIC DNA]</scope>
    <source>
        <strain evidence="11">KACC 11904</strain>
    </source>
</reference>
<dbReference type="InterPro" id="IPR025877">
    <property type="entry name" value="MobA-like_NTP_Trfase"/>
</dbReference>
<evidence type="ECO:0000256" key="5">
    <source>
        <dbReference type="ARBA" id="ARBA00022842"/>
    </source>
</evidence>
<comment type="caution">
    <text evidence="10">The sequence shown here is derived from an EMBL/GenBank/DDBJ whole genome shotgun (WGS) entry which is preliminary data.</text>
</comment>
<evidence type="ECO:0000256" key="8">
    <source>
        <dbReference type="HAMAP-Rule" id="MF_00316"/>
    </source>
</evidence>
<evidence type="ECO:0000256" key="2">
    <source>
        <dbReference type="ARBA" id="ARBA00022679"/>
    </source>
</evidence>
<keyword evidence="10" id="KW-0548">Nucleotidyltransferase</keyword>
<dbReference type="EMBL" id="JBHSMJ010000037">
    <property type="protein sequence ID" value="MFC5451500.1"/>
    <property type="molecule type" value="Genomic_DNA"/>
</dbReference>
<keyword evidence="11" id="KW-1185">Reference proteome</keyword>
<evidence type="ECO:0000256" key="1">
    <source>
        <dbReference type="ARBA" id="ARBA00022490"/>
    </source>
</evidence>
<comment type="cofactor">
    <cofactor evidence="8">
        <name>Mg(2+)</name>
        <dbReference type="ChEBI" id="CHEBI:18420"/>
    </cofactor>
</comment>
<comment type="subcellular location">
    <subcellularLocation>
        <location evidence="8">Cytoplasm</location>
    </subcellularLocation>
</comment>
<keyword evidence="7 8" id="KW-0501">Molybdenum cofactor biosynthesis</keyword>
<feature type="domain" description="MobA-like NTP transferase" evidence="9">
    <location>
        <begin position="3"/>
        <end position="164"/>
    </location>
</feature>
<feature type="binding site" evidence="8">
    <location>
        <position position="19"/>
    </location>
    <ligand>
        <name>GTP</name>
        <dbReference type="ChEBI" id="CHEBI:37565"/>
    </ligand>
</feature>
<keyword evidence="5 8" id="KW-0460">Magnesium</keyword>
<proteinExistence type="inferred from homology"/>
<dbReference type="PANTHER" id="PTHR19136:SF81">
    <property type="entry name" value="MOLYBDENUM COFACTOR GUANYLYLTRANSFERASE"/>
    <property type="match status" value="1"/>
</dbReference>